<protein>
    <submittedName>
        <fullName evidence="2">Uncharacterized protein</fullName>
    </submittedName>
</protein>
<organism evidence="2 3">
    <name type="scientific">Polaribacter aquimarinus</name>
    <dbReference type="NCBI Taxonomy" id="2100726"/>
    <lineage>
        <taxon>Bacteria</taxon>
        <taxon>Pseudomonadati</taxon>
        <taxon>Bacteroidota</taxon>
        <taxon>Flavobacteriia</taxon>
        <taxon>Flavobacteriales</taxon>
        <taxon>Flavobacteriaceae</taxon>
    </lineage>
</organism>
<dbReference type="AlphaFoldDB" id="A0A2U2J8Q2"/>
<keyword evidence="1" id="KW-0472">Membrane</keyword>
<name>A0A2U2J8Q2_9FLAO</name>
<keyword evidence="1" id="KW-0812">Transmembrane</keyword>
<keyword evidence="3" id="KW-1185">Reference proteome</keyword>
<feature type="transmembrane region" description="Helical" evidence="1">
    <location>
        <begin position="21"/>
        <end position="42"/>
    </location>
</feature>
<dbReference type="Proteomes" id="UP000245670">
    <property type="component" value="Unassembled WGS sequence"/>
</dbReference>
<keyword evidence="1" id="KW-1133">Transmembrane helix</keyword>
<reference evidence="2 3" key="1">
    <citation type="submission" date="2018-05" db="EMBL/GenBank/DDBJ databases">
        <title>Polaribacter aquimarinus sp. nov., isolated from sediment in a sediment of sea.</title>
        <authorList>
            <person name="Lu D."/>
        </authorList>
    </citation>
    <scope>NUCLEOTIDE SEQUENCE [LARGE SCALE GENOMIC DNA]</scope>
    <source>
        <strain evidence="2 3">ZY113</strain>
    </source>
</reference>
<comment type="caution">
    <text evidence="2">The sequence shown here is derived from an EMBL/GenBank/DDBJ whole genome shotgun (WGS) entry which is preliminary data.</text>
</comment>
<evidence type="ECO:0000313" key="2">
    <source>
        <dbReference type="EMBL" id="PWG04723.1"/>
    </source>
</evidence>
<sequence>MTNTVLLRNFYYQNNPFMKHLKLFSLLISMFLFFGCSEYISIIEANKTLNISGLSKGKNHLAYYITIKVKKDITFKSITLNGTEIKESLYLKDLSTGLSSTKINEILSKGNYLFGFRKFDLTDSNKKETIMLSYKIDGKLFNQKKEVVLKKPKTNK</sequence>
<dbReference type="EMBL" id="QFFG01000005">
    <property type="protein sequence ID" value="PWG04723.1"/>
    <property type="molecule type" value="Genomic_DNA"/>
</dbReference>
<evidence type="ECO:0000313" key="3">
    <source>
        <dbReference type="Proteomes" id="UP000245670"/>
    </source>
</evidence>
<gene>
    <name evidence="2" type="ORF">DIS07_12355</name>
</gene>
<evidence type="ECO:0000256" key="1">
    <source>
        <dbReference type="SAM" id="Phobius"/>
    </source>
</evidence>
<proteinExistence type="predicted"/>
<accession>A0A2U2J8Q2</accession>